<reference evidence="2" key="1">
    <citation type="submission" date="2014-09" db="EMBL/GenBank/DDBJ databases">
        <title>Genome sequence of the luminous mushroom Mycena chlorophos for searching fungal bioluminescence genes.</title>
        <authorList>
            <person name="Tanaka Y."/>
            <person name="Kasuga D."/>
            <person name="Oba Y."/>
            <person name="Hase S."/>
            <person name="Sato K."/>
            <person name="Oba Y."/>
            <person name="Sakakibara Y."/>
        </authorList>
    </citation>
    <scope>NUCLEOTIDE SEQUENCE</scope>
</reference>
<feature type="transmembrane region" description="Helical" evidence="1">
    <location>
        <begin position="116"/>
        <end position="134"/>
    </location>
</feature>
<accession>A0ABQ0L4B0</accession>
<proteinExistence type="predicted"/>
<dbReference type="Proteomes" id="UP000815677">
    <property type="component" value="Unassembled WGS sequence"/>
</dbReference>
<feature type="transmembrane region" description="Helical" evidence="1">
    <location>
        <begin position="185"/>
        <end position="208"/>
    </location>
</feature>
<evidence type="ECO:0000313" key="2">
    <source>
        <dbReference type="EMBL" id="GAT45337.1"/>
    </source>
</evidence>
<feature type="transmembrane region" description="Helical" evidence="1">
    <location>
        <begin position="229"/>
        <end position="251"/>
    </location>
</feature>
<feature type="transmembrane region" description="Helical" evidence="1">
    <location>
        <begin position="30"/>
        <end position="51"/>
    </location>
</feature>
<feature type="transmembrane region" description="Helical" evidence="1">
    <location>
        <begin position="155"/>
        <end position="179"/>
    </location>
</feature>
<evidence type="ECO:0000313" key="3">
    <source>
        <dbReference type="Proteomes" id="UP000815677"/>
    </source>
</evidence>
<feature type="transmembrane region" description="Helical" evidence="1">
    <location>
        <begin position="63"/>
        <end position="81"/>
    </location>
</feature>
<keyword evidence="3" id="KW-1185">Reference proteome</keyword>
<name>A0ABQ0L4B0_MYCCL</name>
<organism evidence="2 3">
    <name type="scientific">Mycena chlorophos</name>
    <name type="common">Agaric fungus</name>
    <name type="synonym">Agaricus chlorophos</name>
    <dbReference type="NCBI Taxonomy" id="658473"/>
    <lineage>
        <taxon>Eukaryota</taxon>
        <taxon>Fungi</taxon>
        <taxon>Dikarya</taxon>
        <taxon>Basidiomycota</taxon>
        <taxon>Agaricomycotina</taxon>
        <taxon>Agaricomycetes</taxon>
        <taxon>Agaricomycetidae</taxon>
        <taxon>Agaricales</taxon>
        <taxon>Marasmiineae</taxon>
        <taxon>Mycenaceae</taxon>
        <taxon>Mycena</taxon>
    </lineage>
</organism>
<dbReference type="EMBL" id="DF841095">
    <property type="protein sequence ID" value="GAT45337.1"/>
    <property type="molecule type" value="Genomic_DNA"/>
</dbReference>
<keyword evidence="1" id="KW-1133">Transmembrane helix</keyword>
<keyword evidence="1" id="KW-0812">Transmembrane</keyword>
<sequence>MASNSTSTSFAPAGETAFDLWIEKSYLDGYALGAASYGVMLTLTWQTLYAFLSMPKAKTPWCLVLYTITLFILATIGFGSATKINEQSFIEDRDAPGGPAGWQALSFPSAVNMMGVIAYVILSWLADGLVVCHFQNPVESYTGTDPNCEISDASVGSMAASIALIVTSFRLVDSFWAALSVKFGTVYWSLSIALNILLTLLIAGRILFIRHWIKHSFGVNHSEHYFSAVAMLVESVSLYAAFGLVFIITYARASPVQNLIFSPLGQVQGIAPLLILSRVAQGQAWSQNTLHGTSAIHVTSPSSHAAAGSTTQIPLGSIRNQHSMVNIKTEIATSDQGKETSGWRQNKIDQV</sequence>
<evidence type="ECO:0000256" key="1">
    <source>
        <dbReference type="SAM" id="Phobius"/>
    </source>
</evidence>
<keyword evidence="1" id="KW-0472">Membrane</keyword>
<gene>
    <name evidence="2" type="ORF">MCHLO_02923</name>
</gene>
<protein>
    <submittedName>
        <fullName evidence="2">Uncharacterized protein</fullName>
    </submittedName>
</protein>